<evidence type="ECO:0000313" key="2">
    <source>
        <dbReference type="EMBL" id="KIL79869.1"/>
    </source>
</evidence>
<sequence length="50" mass="5326">MNKPALNKLAAVTAKAAFAALALFMRLDGLCYVIIMTKRREASAGASKVE</sequence>
<evidence type="ECO:0000313" key="3">
    <source>
        <dbReference type="Proteomes" id="UP000031982"/>
    </source>
</evidence>
<keyword evidence="1" id="KW-0472">Membrane</keyword>
<accession>A0ABR5AYW0</accession>
<feature type="transmembrane region" description="Helical" evidence="1">
    <location>
        <begin position="12"/>
        <end position="35"/>
    </location>
</feature>
<keyword evidence="1" id="KW-0812">Transmembrane</keyword>
<protein>
    <submittedName>
        <fullName evidence="2">Uncharacterized protein</fullName>
    </submittedName>
</protein>
<dbReference type="Proteomes" id="UP000031982">
    <property type="component" value="Unassembled WGS sequence"/>
</dbReference>
<organism evidence="2 3">
    <name type="scientific">Bacillus badius</name>
    <dbReference type="NCBI Taxonomy" id="1455"/>
    <lineage>
        <taxon>Bacteria</taxon>
        <taxon>Bacillati</taxon>
        <taxon>Bacillota</taxon>
        <taxon>Bacilli</taxon>
        <taxon>Bacillales</taxon>
        <taxon>Bacillaceae</taxon>
        <taxon>Pseudobacillus</taxon>
    </lineage>
</organism>
<comment type="caution">
    <text evidence="2">The sequence shown here is derived from an EMBL/GenBank/DDBJ whole genome shotgun (WGS) entry which is preliminary data.</text>
</comment>
<keyword evidence="3" id="KW-1185">Reference proteome</keyword>
<keyword evidence="1" id="KW-1133">Transmembrane helix</keyword>
<evidence type="ECO:0000256" key="1">
    <source>
        <dbReference type="SAM" id="Phobius"/>
    </source>
</evidence>
<name>A0ABR5AYW0_BACBA</name>
<gene>
    <name evidence="2" type="ORF">SD77_2323</name>
</gene>
<dbReference type="EMBL" id="JXLP01000002">
    <property type="protein sequence ID" value="KIL79869.1"/>
    <property type="molecule type" value="Genomic_DNA"/>
</dbReference>
<reference evidence="2 3" key="1">
    <citation type="submission" date="2015-01" db="EMBL/GenBank/DDBJ databases">
        <title>Genome Assembly of Bacillus badius MTCC 1458.</title>
        <authorList>
            <person name="Verma A."/>
            <person name="Khatri I."/>
            <person name="Mual P."/>
            <person name="Subramanian S."/>
            <person name="Krishnamurthi S."/>
        </authorList>
    </citation>
    <scope>NUCLEOTIDE SEQUENCE [LARGE SCALE GENOMIC DNA]</scope>
    <source>
        <strain evidence="2 3">MTCC 1458</strain>
    </source>
</reference>
<proteinExistence type="predicted"/>